<keyword evidence="2" id="KW-1185">Reference proteome</keyword>
<proteinExistence type="predicted"/>
<gene>
    <name evidence="1" type="ORF">BDN72DRAFT_821128</name>
</gene>
<dbReference type="EMBL" id="ML208350">
    <property type="protein sequence ID" value="TFK68514.1"/>
    <property type="molecule type" value="Genomic_DNA"/>
</dbReference>
<accession>A0ACD3AS89</accession>
<name>A0ACD3AS89_9AGAR</name>
<organism evidence="1 2">
    <name type="scientific">Pluteus cervinus</name>
    <dbReference type="NCBI Taxonomy" id="181527"/>
    <lineage>
        <taxon>Eukaryota</taxon>
        <taxon>Fungi</taxon>
        <taxon>Dikarya</taxon>
        <taxon>Basidiomycota</taxon>
        <taxon>Agaricomycotina</taxon>
        <taxon>Agaricomycetes</taxon>
        <taxon>Agaricomycetidae</taxon>
        <taxon>Agaricales</taxon>
        <taxon>Pluteineae</taxon>
        <taxon>Pluteaceae</taxon>
        <taxon>Pluteus</taxon>
    </lineage>
</organism>
<dbReference type="Proteomes" id="UP000308600">
    <property type="component" value="Unassembled WGS sequence"/>
</dbReference>
<protein>
    <submittedName>
        <fullName evidence="1">Uncharacterized protein</fullName>
    </submittedName>
</protein>
<reference evidence="1 2" key="1">
    <citation type="journal article" date="2019" name="Nat. Ecol. Evol.">
        <title>Megaphylogeny resolves global patterns of mushroom evolution.</title>
        <authorList>
            <person name="Varga T."/>
            <person name="Krizsan K."/>
            <person name="Foldi C."/>
            <person name="Dima B."/>
            <person name="Sanchez-Garcia M."/>
            <person name="Sanchez-Ramirez S."/>
            <person name="Szollosi G.J."/>
            <person name="Szarkandi J.G."/>
            <person name="Papp V."/>
            <person name="Albert L."/>
            <person name="Andreopoulos W."/>
            <person name="Angelini C."/>
            <person name="Antonin V."/>
            <person name="Barry K.W."/>
            <person name="Bougher N.L."/>
            <person name="Buchanan P."/>
            <person name="Buyck B."/>
            <person name="Bense V."/>
            <person name="Catcheside P."/>
            <person name="Chovatia M."/>
            <person name="Cooper J."/>
            <person name="Damon W."/>
            <person name="Desjardin D."/>
            <person name="Finy P."/>
            <person name="Geml J."/>
            <person name="Haridas S."/>
            <person name="Hughes K."/>
            <person name="Justo A."/>
            <person name="Karasinski D."/>
            <person name="Kautmanova I."/>
            <person name="Kiss B."/>
            <person name="Kocsube S."/>
            <person name="Kotiranta H."/>
            <person name="LaButti K.M."/>
            <person name="Lechner B.E."/>
            <person name="Liimatainen K."/>
            <person name="Lipzen A."/>
            <person name="Lukacs Z."/>
            <person name="Mihaltcheva S."/>
            <person name="Morgado L.N."/>
            <person name="Niskanen T."/>
            <person name="Noordeloos M.E."/>
            <person name="Ohm R.A."/>
            <person name="Ortiz-Santana B."/>
            <person name="Ovrebo C."/>
            <person name="Racz N."/>
            <person name="Riley R."/>
            <person name="Savchenko A."/>
            <person name="Shiryaev A."/>
            <person name="Soop K."/>
            <person name="Spirin V."/>
            <person name="Szebenyi C."/>
            <person name="Tomsovsky M."/>
            <person name="Tulloss R.E."/>
            <person name="Uehling J."/>
            <person name="Grigoriev I.V."/>
            <person name="Vagvolgyi C."/>
            <person name="Papp T."/>
            <person name="Martin F.M."/>
            <person name="Miettinen O."/>
            <person name="Hibbett D.S."/>
            <person name="Nagy L.G."/>
        </authorList>
    </citation>
    <scope>NUCLEOTIDE SEQUENCE [LARGE SCALE GENOMIC DNA]</scope>
    <source>
        <strain evidence="1 2">NL-1719</strain>
    </source>
</reference>
<sequence length="118" mass="13076">MPITPAQLAQVHHLLDSRNHSHREIASIVGVHPSTICRIQHRDRPLLPKHGGGRPAKLTERDMRYGKRLITSGKVDTATQLAKELSKTNKESVSAATVRRHLRKAGMRAVAVKKKQAA</sequence>
<evidence type="ECO:0000313" key="2">
    <source>
        <dbReference type="Proteomes" id="UP000308600"/>
    </source>
</evidence>
<evidence type="ECO:0000313" key="1">
    <source>
        <dbReference type="EMBL" id="TFK68514.1"/>
    </source>
</evidence>